<dbReference type="Pfam" id="PF08323">
    <property type="entry name" value="Glyco_transf_5"/>
    <property type="match status" value="1"/>
</dbReference>
<dbReference type="GO" id="GO:0004373">
    <property type="term" value="F:alpha-1,4-glucan glucosyltransferase (UDP-glucose donor) activity"/>
    <property type="evidence" value="ECO:0007669"/>
    <property type="project" value="InterPro"/>
</dbReference>
<evidence type="ECO:0000256" key="1">
    <source>
        <dbReference type="ARBA" id="ARBA00001478"/>
    </source>
</evidence>
<evidence type="ECO:0000256" key="3">
    <source>
        <dbReference type="ARBA" id="ARBA00010281"/>
    </source>
</evidence>
<dbReference type="PANTHER" id="PTHR45825:SF11">
    <property type="entry name" value="ALPHA AMYLASE DOMAIN-CONTAINING PROTEIN"/>
    <property type="match status" value="1"/>
</dbReference>
<comment type="pathway">
    <text evidence="7">Glycan biosynthesis; glycogen biosynthesis.</text>
</comment>
<gene>
    <name evidence="7" type="primary">glgA</name>
    <name evidence="10" type="ordered locus">Mahau_1987</name>
</gene>
<evidence type="ECO:0000256" key="7">
    <source>
        <dbReference type="HAMAP-Rule" id="MF_00484"/>
    </source>
</evidence>
<evidence type="ECO:0000256" key="4">
    <source>
        <dbReference type="ARBA" id="ARBA00022676"/>
    </source>
</evidence>
<feature type="binding site" evidence="7">
    <location>
        <position position="15"/>
    </location>
    <ligand>
        <name>ADP-alpha-D-glucose</name>
        <dbReference type="ChEBI" id="CHEBI:57498"/>
    </ligand>
</feature>
<dbReference type="SUPFAM" id="SSF53756">
    <property type="entry name" value="UDP-Glycosyltransferase/glycogen phosphorylase"/>
    <property type="match status" value="1"/>
</dbReference>
<dbReference type="InterPro" id="IPR011835">
    <property type="entry name" value="GS/SS"/>
</dbReference>
<dbReference type="RefSeq" id="WP_013781591.1">
    <property type="nucleotide sequence ID" value="NC_015520.1"/>
</dbReference>
<dbReference type="NCBIfam" id="NF001898">
    <property type="entry name" value="PRK00654.1-1"/>
    <property type="match status" value="1"/>
</dbReference>
<dbReference type="InterPro" id="IPR013534">
    <property type="entry name" value="Starch_synth_cat_dom"/>
</dbReference>
<keyword evidence="5 7" id="KW-0808">Transferase</keyword>
<feature type="domain" description="Starch synthase catalytic" evidence="9">
    <location>
        <begin position="2"/>
        <end position="235"/>
    </location>
</feature>
<sequence length="475" mass="55012">MNVLFATSEAEPFIKTGGLADVSYALPKYLKRMEVDVRVVMPKYKNIKVPAEDLNFVKWFMVPVGWRNQYCGIFEYNVDGVTYYLIDNEYYFLRDGCYGYDDEAERFAFFDRAVLMLLKEIHWKADIIHCNDWQTAMVPVLYKIQYQYDPFYSDIKTVFTIHNLAYQGNFDPNILSDLFGLGQELYYNGTLEFYGAVSFMKGGISFADEITTVSKTYAEEIQTPQYGERMDGLLRSRRDHLHGIINGIDYEIYDPAVDKYIFKNYDVETVKTRTENKLKLQKQLGLSIDEHMPMIGMISRLTWQKGVGLIEAAAHDMLKMGIQLVVLGTGEHNAEWFFRNLERMYPGQVSANILFDDVLAHKIYASSDIFLMPSLFEPCGLSQLIAMRYGSLPLVHETGGLKDTVKPYNEFTGEGTGFSFVSYDPLTLTKILDMALKYYRYDEEIWYNIVVQAMNCDNSWQNSAREYMELYKSIT</sequence>
<dbReference type="STRING" id="697281.Mahau_1987"/>
<dbReference type="HOGENOM" id="CLU_009583_18_2_9"/>
<dbReference type="GO" id="GO:0005978">
    <property type="term" value="P:glycogen biosynthetic process"/>
    <property type="evidence" value="ECO:0007669"/>
    <property type="project" value="UniProtKB-UniRule"/>
</dbReference>
<dbReference type="NCBIfam" id="NF001899">
    <property type="entry name" value="PRK00654.1-2"/>
    <property type="match status" value="1"/>
</dbReference>
<accession>F4A224</accession>
<dbReference type="EC" id="2.4.1.21" evidence="7"/>
<dbReference type="Pfam" id="PF00534">
    <property type="entry name" value="Glycos_transf_1"/>
    <property type="match status" value="1"/>
</dbReference>
<evidence type="ECO:0000259" key="9">
    <source>
        <dbReference type="Pfam" id="PF08323"/>
    </source>
</evidence>
<comment type="similarity">
    <text evidence="3 7">Belongs to the glycosyltransferase 1 family. Bacterial/plant glycogen synthase subfamily.</text>
</comment>
<protein>
    <recommendedName>
        <fullName evidence="7">Glycogen synthase</fullName>
        <ecNumber evidence="7">2.4.1.21</ecNumber>
    </recommendedName>
    <alternativeName>
        <fullName evidence="7">Starch [bacterial glycogen] synthase</fullName>
    </alternativeName>
</protein>
<dbReference type="Gene3D" id="3.40.50.2000">
    <property type="entry name" value="Glycogen Phosphorylase B"/>
    <property type="match status" value="2"/>
</dbReference>
<dbReference type="UniPathway" id="UPA00164"/>
<dbReference type="PANTHER" id="PTHR45825">
    <property type="entry name" value="GRANULE-BOUND STARCH SYNTHASE 1, CHLOROPLASTIC/AMYLOPLASTIC"/>
    <property type="match status" value="1"/>
</dbReference>
<dbReference type="CDD" id="cd03791">
    <property type="entry name" value="GT5_Glycogen_synthase_DULL1-like"/>
    <property type="match status" value="1"/>
</dbReference>
<evidence type="ECO:0000256" key="5">
    <source>
        <dbReference type="ARBA" id="ARBA00022679"/>
    </source>
</evidence>
<reference evidence="11" key="1">
    <citation type="submission" date="2010-11" db="EMBL/GenBank/DDBJ databases">
        <title>The complete genome of Mahella australiensis DSM 15567.</title>
        <authorList>
            <consortium name="US DOE Joint Genome Institute (JGI-PGF)"/>
            <person name="Lucas S."/>
            <person name="Copeland A."/>
            <person name="Lapidus A."/>
            <person name="Bruce D."/>
            <person name="Goodwin L."/>
            <person name="Pitluck S."/>
            <person name="Kyrpides N."/>
            <person name="Mavromatis K."/>
            <person name="Pagani I."/>
            <person name="Ivanova N."/>
            <person name="Teshima H."/>
            <person name="Brettin T."/>
            <person name="Detter J.C."/>
            <person name="Han C."/>
            <person name="Tapia R."/>
            <person name="Land M."/>
            <person name="Hauser L."/>
            <person name="Markowitz V."/>
            <person name="Cheng J.-F."/>
            <person name="Hugenholtz P."/>
            <person name="Woyke T."/>
            <person name="Wu D."/>
            <person name="Spring S."/>
            <person name="Pukall R."/>
            <person name="Steenblock K."/>
            <person name="Schneider S."/>
            <person name="Klenk H.-P."/>
            <person name="Eisen J.A."/>
        </authorList>
    </citation>
    <scope>NUCLEOTIDE SEQUENCE [LARGE SCALE GENOMIC DNA]</scope>
    <source>
        <strain evidence="11">DSM 15567 / CIP 107919 / 50-1 BON</strain>
    </source>
</reference>
<dbReference type="EMBL" id="CP002360">
    <property type="protein sequence ID" value="AEE97163.1"/>
    <property type="molecule type" value="Genomic_DNA"/>
</dbReference>
<evidence type="ECO:0000256" key="6">
    <source>
        <dbReference type="ARBA" id="ARBA00023056"/>
    </source>
</evidence>
<dbReference type="Proteomes" id="UP000008457">
    <property type="component" value="Chromosome"/>
</dbReference>
<evidence type="ECO:0000313" key="10">
    <source>
        <dbReference type="EMBL" id="AEE97163.1"/>
    </source>
</evidence>
<dbReference type="NCBIfam" id="TIGR02095">
    <property type="entry name" value="glgA"/>
    <property type="match status" value="1"/>
</dbReference>
<keyword evidence="11" id="KW-1185">Reference proteome</keyword>
<dbReference type="HAMAP" id="MF_00484">
    <property type="entry name" value="Glycogen_synth"/>
    <property type="match status" value="1"/>
</dbReference>
<dbReference type="KEGG" id="mas:Mahau_1987"/>
<dbReference type="AlphaFoldDB" id="F4A224"/>
<dbReference type="eggNOG" id="COG0297">
    <property type="taxonomic scope" value="Bacteria"/>
</dbReference>
<evidence type="ECO:0000313" key="11">
    <source>
        <dbReference type="Proteomes" id="UP000008457"/>
    </source>
</evidence>
<reference evidence="10 11" key="2">
    <citation type="journal article" date="2011" name="Stand. Genomic Sci.">
        <title>Complete genome sequence of Mahella australiensis type strain (50-1 BON).</title>
        <authorList>
            <person name="Sikorski J."/>
            <person name="Teshima H."/>
            <person name="Nolan M."/>
            <person name="Lucas S."/>
            <person name="Hammon N."/>
            <person name="Deshpande S."/>
            <person name="Cheng J.F."/>
            <person name="Pitluck S."/>
            <person name="Liolios K."/>
            <person name="Pagani I."/>
            <person name="Ivanova N."/>
            <person name="Huntemann M."/>
            <person name="Mavromatis K."/>
            <person name="Ovchinikova G."/>
            <person name="Pati A."/>
            <person name="Tapia R."/>
            <person name="Han C."/>
            <person name="Goodwin L."/>
            <person name="Chen A."/>
            <person name="Palaniappan K."/>
            <person name="Land M."/>
            <person name="Hauser L."/>
            <person name="Ngatchou-Djao O.D."/>
            <person name="Rohde M."/>
            <person name="Pukall R."/>
            <person name="Spring S."/>
            <person name="Abt B."/>
            <person name="Goker M."/>
            <person name="Detter J.C."/>
            <person name="Woyke T."/>
            <person name="Bristow J."/>
            <person name="Markowitz V."/>
            <person name="Hugenholtz P."/>
            <person name="Eisen J.A."/>
            <person name="Kyrpides N.C."/>
            <person name="Klenk H.P."/>
            <person name="Lapidus A."/>
        </authorList>
    </citation>
    <scope>NUCLEOTIDE SEQUENCE [LARGE SCALE GENOMIC DNA]</scope>
    <source>
        <strain evidence="11">DSM 15567 / CIP 107919 / 50-1 BON</strain>
    </source>
</reference>
<name>F4A224_MAHA5</name>
<dbReference type="OrthoDB" id="9808590at2"/>
<feature type="domain" description="Glycosyl transferase family 1" evidence="8">
    <location>
        <begin position="288"/>
        <end position="437"/>
    </location>
</feature>
<evidence type="ECO:0000259" key="8">
    <source>
        <dbReference type="Pfam" id="PF00534"/>
    </source>
</evidence>
<comment type="function">
    <text evidence="2 7">Synthesizes alpha-1,4-glucan chains using ADP-glucose.</text>
</comment>
<keyword evidence="6 7" id="KW-0320">Glycogen biosynthesis</keyword>
<dbReference type="GO" id="GO:0009011">
    <property type="term" value="F:alpha-1,4-glucan glucosyltransferase (ADP-glucose donor) activity"/>
    <property type="evidence" value="ECO:0007669"/>
    <property type="project" value="UniProtKB-UniRule"/>
</dbReference>
<comment type="catalytic activity">
    <reaction evidence="1 7">
        <text>[(1-&gt;4)-alpha-D-glucosyl](n) + ADP-alpha-D-glucose = [(1-&gt;4)-alpha-D-glucosyl](n+1) + ADP + H(+)</text>
        <dbReference type="Rhea" id="RHEA:18189"/>
        <dbReference type="Rhea" id="RHEA-COMP:9584"/>
        <dbReference type="Rhea" id="RHEA-COMP:9587"/>
        <dbReference type="ChEBI" id="CHEBI:15378"/>
        <dbReference type="ChEBI" id="CHEBI:15444"/>
        <dbReference type="ChEBI" id="CHEBI:57498"/>
        <dbReference type="ChEBI" id="CHEBI:456216"/>
        <dbReference type="EC" id="2.4.1.21"/>
    </reaction>
</comment>
<dbReference type="InterPro" id="IPR001296">
    <property type="entry name" value="Glyco_trans_1"/>
</dbReference>
<keyword evidence="4 7" id="KW-0328">Glycosyltransferase</keyword>
<proteinExistence type="inferred from homology"/>
<organism evidence="10 11">
    <name type="scientific">Mahella australiensis (strain DSM 15567 / CIP 107919 / 50-1 BON)</name>
    <dbReference type="NCBI Taxonomy" id="697281"/>
    <lineage>
        <taxon>Bacteria</taxon>
        <taxon>Bacillati</taxon>
        <taxon>Bacillota</taxon>
        <taxon>Clostridia</taxon>
        <taxon>Thermoanaerobacterales</taxon>
        <taxon>Thermoanaerobacterales Family IV. Incertae Sedis</taxon>
        <taxon>Mahella</taxon>
    </lineage>
</organism>
<evidence type="ECO:0000256" key="2">
    <source>
        <dbReference type="ARBA" id="ARBA00002764"/>
    </source>
</evidence>